<dbReference type="Gene3D" id="3.40.50.2000">
    <property type="entry name" value="Glycogen Phosphorylase B"/>
    <property type="match status" value="2"/>
</dbReference>
<dbReference type="EC" id="2.4.1.-" evidence="5"/>
<dbReference type="PANTHER" id="PTHR48046">
    <property type="entry name" value="UDP-GLYCOSYLTRANSFERASE 72E1"/>
    <property type="match status" value="1"/>
</dbReference>
<gene>
    <name evidence="6" type="ORF">TRITD_2Bv1G052400</name>
</gene>
<keyword evidence="7" id="KW-1185">Reference proteome</keyword>
<comment type="similarity">
    <text evidence="1 4">Belongs to the UDP-glycosyltransferase family.</text>
</comment>
<sequence>MPKCMSALVSRVAHIRITRNTRFSPYMYTAWRSHKHSRRMESLSSVGSVAAAPPAERLAERPHVVLLASPGAGHLIPLAELARRLVELHGFAATVVTFTNFSAPELLACLPASVATAALPAVQIDDLPATARNGGVLVELSRRSLPNIRALVRSISNSSTAPLAALVPDFFCSSALPIAVELGVPGYLFVPSSLAYVAFTRHIVELNQGAAPGEYRDLVVPLELPGGVSLCGADLPDPEHQLYPQLVEWGRSYCLADGVLVNTFYEMEPATVEAFKQLAVPEQGSCAFFFPPVFPVGPFVRQTDRHEPTAGALSPCLEWLDRQPAGSVVYVAFGSGGALSVEQTAELAAGLEASGQRFLWVVRMPSTDVGRCGAGGDDPLAWLPEGFLARTSGRGLAVAAWAPQVRVLVHPATAAFVSHCGWNSTLESVGCGVPMLAWPLYAEQRMNAVLLEEKLGMALRVPPAREDGRCLVTRHEIAKAVKELVEGGQKVRRRVEDLQKAAARAWLPEGTSRRALEQVAVKWKAALGTAK</sequence>
<dbReference type="GO" id="GO:0008194">
    <property type="term" value="F:UDP-glycosyltransferase activity"/>
    <property type="evidence" value="ECO:0007669"/>
    <property type="project" value="InterPro"/>
</dbReference>
<dbReference type="InterPro" id="IPR002213">
    <property type="entry name" value="UDP_glucos_trans"/>
</dbReference>
<evidence type="ECO:0000256" key="2">
    <source>
        <dbReference type="ARBA" id="ARBA00022676"/>
    </source>
</evidence>
<evidence type="ECO:0000313" key="7">
    <source>
        <dbReference type="Proteomes" id="UP000324705"/>
    </source>
</evidence>
<dbReference type="FunFam" id="3.40.50.2000:FF:000056">
    <property type="entry name" value="Glycosyltransferase"/>
    <property type="match status" value="1"/>
</dbReference>
<dbReference type="PANTHER" id="PTHR48046:SF6">
    <property type="entry name" value="GLYCOSYLTRANSFERASE"/>
    <property type="match status" value="1"/>
</dbReference>
<evidence type="ECO:0000256" key="3">
    <source>
        <dbReference type="ARBA" id="ARBA00022679"/>
    </source>
</evidence>
<proteinExistence type="inferred from homology"/>
<dbReference type="Gramene" id="TRITD2Bv1G052400.2">
    <property type="protein sequence ID" value="TRITD2Bv1G052400.2"/>
    <property type="gene ID" value="TRITD2Bv1G052400"/>
</dbReference>
<dbReference type="Pfam" id="PF00201">
    <property type="entry name" value="UDPGT"/>
    <property type="match status" value="1"/>
</dbReference>
<evidence type="ECO:0000313" key="6">
    <source>
        <dbReference type="EMBL" id="VAH43105.1"/>
    </source>
</evidence>
<dbReference type="PROSITE" id="PS00375">
    <property type="entry name" value="UDPGT"/>
    <property type="match status" value="1"/>
</dbReference>
<dbReference type="OMA" id="TAWRSHK"/>
<evidence type="ECO:0000256" key="1">
    <source>
        <dbReference type="ARBA" id="ARBA00009995"/>
    </source>
</evidence>
<reference evidence="6 7" key="1">
    <citation type="submission" date="2017-09" db="EMBL/GenBank/DDBJ databases">
        <authorList>
            <consortium name="International Durum Wheat Genome Sequencing Consortium (IDWGSC)"/>
            <person name="Milanesi L."/>
        </authorList>
    </citation>
    <scope>NUCLEOTIDE SEQUENCE [LARGE SCALE GENOMIC DNA]</scope>
    <source>
        <strain evidence="7">cv. Svevo</strain>
    </source>
</reference>
<accession>A0A9R1PGX3</accession>
<evidence type="ECO:0000256" key="5">
    <source>
        <dbReference type="RuleBase" id="RU362057"/>
    </source>
</evidence>
<protein>
    <recommendedName>
        <fullName evidence="5">Glycosyltransferase</fullName>
        <ecNumber evidence="5">2.4.1.-</ecNumber>
    </recommendedName>
</protein>
<dbReference type="CDD" id="cd03784">
    <property type="entry name" value="GT1_Gtf-like"/>
    <property type="match status" value="1"/>
</dbReference>
<name>A0A9R1PGX3_TRITD</name>
<dbReference type="SUPFAM" id="SSF53756">
    <property type="entry name" value="UDP-Glycosyltransferase/glycogen phosphorylase"/>
    <property type="match status" value="1"/>
</dbReference>
<keyword evidence="3 4" id="KW-0808">Transferase</keyword>
<dbReference type="EMBL" id="LT934114">
    <property type="protein sequence ID" value="VAH43105.1"/>
    <property type="molecule type" value="Genomic_DNA"/>
</dbReference>
<organism evidence="6 7">
    <name type="scientific">Triticum turgidum subsp. durum</name>
    <name type="common">Durum wheat</name>
    <name type="synonym">Triticum durum</name>
    <dbReference type="NCBI Taxonomy" id="4567"/>
    <lineage>
        <taxon>Eukaryota</taxon>
        <taxon>Viridiplantae</taxon>
        <taxon>Streptophyta</taxon>
        <taxon>Embryophyta</taxon>
        <taxon>Tracheophyta</taxon>
        <taxon>Spermatophyta</taxon>
        <taxon>Magnoliopsida</taxon>
        <taxon>Liliopsida</taxon>
        <taxon>Poales</taxon>
        <taxon>Poaceae</taxon>
        <taxon>BOP clade</taxon>
        <taxon>Pooideae</taxon>
        <taxon>Triticodae</taxon>
        <taxon>Triticeae</taxon>
        <taxon>Triticinae</taxon>
        <taxon>Triticum</taxon>
    </lineage>
</organism>
<dbReference type="Proteomes" id="UP000324705">
    <property type="component" value="Chromosome 2B"/>
</dbReference>
<keyword evidence="2 4" id="KW-0328">Glycosyltransferase</keyword>
<dbReference type="AlphaFoldDB" id="A0A9R1PGX3"/>
<dbReference type="InterPro" id="IPR035595">
    <property type="entry name" value="UDP_glycos_trans_CS"/>
</dbReference>
<evidence type="ECO:0000256" key="4">
    <source>
        <dbReference type="RuleBase" id="RU003718"/>
    </source>
</evidence>